<proteinExistence type="predicted"/>
<comment type="caution">
    <text evidence="2">The sequence shown here is derived from an EMBL/GenBank/DDBJ whole genome shotgun (WGS) entry which is preliminary data.</text>
</comment>
<keyword evidence="1" id="KW-0472">Membrane</keyword>
<evidence type="ECO:0000313" key="3">
    <source>
        <dbReference type="Proteomes" id="UP000292372"/>
    </source>
</evidence>
<dbReference type="RefSeq" id="WP_130935859.1">
    <property type="nucleotide sequence ID" value="NZ_BMEE01000001.1"/>
</dbReference>
<dbReference type="EMBL" id="SIRS01000002">
    <property type="protein sequence ID" value="TBN17568.1"/>
    <property type="molecule type" value="Genomic_DNA"/>
</dbReference>
<protein>
    <submittedName>
        <fullName evidence="2">Uncharacterized protein</fullName>
    </submittedName>
</protein>
<feature type="transmembrane region" description="Helical" evidence="1">
    <location>
        <begin position="86"/>
        <end position="106"/>
    </location>
</feature>
<feature type="transmembrane region" description="Helical" evidence="1">
    <location>
        <begin position="25"/>
        <end position="46"/>
    </location>
</feature>
<dbReference type="Proteomes" id="UP000292372">
    <property type="component" value="Unassembled WGS sequence"/>
</dbReference>
<sequence length="274" mass="31346">MIATLLIDAKITLGEITTIKFLNSLYFTFFIVIFVLTVFSASGEIIKSFQQYGLNYIKFIPKIWRIHERQVLFGLKVKRLSAITQLIICFSMIIISIIFLSTNISWKYYLGVPILSLLSSYSLTLIFIFGKTPVILLLGISSKDSIKVQSVLLKTFRREIGYARSIVSLLDLESYINDLSIGVYNRGGTSRTSSDTWYQTVQELCQIVKIIVINYSETSTLLKEELQWIIGNKLNNKVIIFKTGEKPFPENFDVKSLKIVNNWQGLVRAINNRL</sequence>
<keyword evidence="1" id="KW-1133">Transmembrane helix</keyword>
<name>A0A4V2JB62_9FLAO</name>
<evidence type="ECO:0000313" key="2">
    <source>
        <dbReference type="EMBL" id="TBN17568.1"/>
    </source>
</evidence>
<organism evidence="2 3">
    <name type="scientific">Hyunsoonleella pacifica</name>
    <dbReference type="NCBI Taxonomy" id="1080224"/>
    <lineage>
        <taxon>Bacteria</taxon>
        <taxon>Pseudomonadati</taxon>
        <taxon>Bacteroidota</taxon>
        <taxon>Flavobacteriia</taxon>
        <taxon>Flavobacteriales</taxon>
        <taxon>Flavobacteriaceae</taxon>
    </lineage>
</organism>
<keyword evidence="3" id="KW-1185">Reference proteome</keyword>
<gene>
    <name evidence="2" type="ORF">EYD46_04435</name>
</gene>
<dbReference type="AlphaFoldDB" id="A0A4V2JB62"/>
<evidence type="ECO:0000256" key="1">
    <source>
        <dbReference type="SAM" id="Phobius"/>
    </source>
</evidence>
<feature type="transmembrane region" description="Helical" evidence="1">
    <location>
        <begin position="118"/>
        <end position="140"/>
    </location>
</feature>
<accession>A0A4V2JB62</accession>
<keyword evidence="1" id="KW-0812">Transmembrane</keyword>
<reference evidence="2 3" key="1">
    <citation type="journal article" date="2015" name="Int. J. Syst. Evol. Microbiol.">
        <title>Hyunsoonleella pacifica sp. nov., isolated from seawater of South Pacific Gyre.</title>
        <authorList>
            <person name="Gao X."/>
            <person name="Zhang Z."/>
            <person name="Dai X."/>
            <person name="Zhang X.H."/>
        </authorList>
    </citation>
    <scope>NUCLEOTIDE SEQUENCE [LARGE SCALE GENOMIC DNA]</scope>
    <source>
        <strain evidence="2 3">SW033</strain>
    </source>
</reference>